<feature type="transmembrane region" description="Helical" evidence="2">
    <location>
        <begin position="39"/>
        <end position="60"/>
    </location>
</feature>
<gene>
    <name evidence="3" type="ORF">SAMN05444409_1466</name>
</gene>
<keyword evidence="4" id="KW-1185">Reference proteome</keyword>
<name>A0A1N6FTH4_9FLAO</name>
<keyword evidence="2" id="KW-0472">Membrane</keyword>
<evidence type="ECO:0000256" key="2">
    <source>
        <dbReference type="SAM" id="Phobius"/>
    </source>
</evidence>
<dbReference type="AlphaFoldDB" id="A0A1N6FTH4"/>
<evidence type="ECO:0000313" key="3">
    <source>
        <dbReference type="EMBL" id="SIN98522.1"/>
    </source>
</evidence>
<dbReference type="Pfam" id="PF16872">
    <property type="entry name" value="putAbiC"/>
    <property type="match status" value="1"/>
</dbReference>
<accession>A0A1N6FTH4</accession>
<organism evidence="3 4">
    <name type="scientific">Epilithonimonas zeae</name>
    <dbReference type="NCBI Taxonomy" id="1416779"/>
    <lineage>
        <taxon>Bacteria</taxon>
        <taxon>Pseudomonadati</taxon>
        <taxon>Bacteroidota</taxon>
        <taxon>Flavobacteriia</taxon>
        <taxon>Flavobacteriales</taxon>
        <taxon>Weeksellaceae</taxon>
        <taxon>Chryseobacterium group</taxon>
        <taxon>Epilithonimonas</taxon>
    </lineage>
</organism>
<sequence>MSNIQHEIDISIQRIESKQVEISAKIEILEKRISKFNGWAWFFVGTGALISIVATIYFFIVVDNSQNFQLNLLGDFLAGSVASVWSLAGLFFIYVAFLGQKQQLLNQQLEIMYSQLEVKNTRLELAGQKEEMRIQNETLRQQKFENTFFNLLNLLSSVVNSIDIRNIRTQNVMSSGRDCFKIFYGDFVAIINKDHEKDREFEITKISIPETIKSYDKYFHENQSDLSHYFRSVYHILKFIDSSDIEDKKRYVGLVRAQISSYEQILIFYNCFHPYGTKLKVLAKDHNFFKSLDEKLLINESHYDDFAKDEI</sequence>
<evidence type="ECO:0000313" key="4">
    <source>
        <dbReference type="Proteomes" id="UP000185207"/>
    </source>
</evidence>
<dbReference type="STRING" id="1416779.SAMN05444409_1466"/>
<keyword evidence="1" id="KW-0175">Coiled coil</keyword>
<dbReference type="Proteomes" id="UP000185207">
    <property type="component" value="Unassembled WGS sequence"/>
</dbReference>
<reference evidence="4" key="1">
    <citation type="submission" date="2016-11" db="EMBL/GenBank/DDBJ databases">
        <authorList>
            <person name="Varghese N."/>
            <person name="Submissions S."/>
        </authorList>
    </citation>
    <scope>NUCLEOTIDE SEQUENCE [LARGE SCALE GENOMIC DNA]</scope>
    <source>
        <strain evidence="4">DSM 27623</strain>
    </source>
</reference>
<evidence type="ECO:0000256" key="1">
    <source>
        <dbReference type="SAM" id="Coils"/>
    </source>
</evidence>
<proteinExistence type="predicted"/>
<protein>
    <submittedName>
        <fullName evidence="3">Putative phage abortive infection protein</fullName>
    </submittedName>
</protein>
<feature type="coiled-coil region" evidence="1">
    <location>
        <begin position="106"/>
        <end position="142"/>
    </location>
</feature>
<keyword evidence="2" id="KW-1133">Transmembrane helix</keyword>
<keyword evidence="2" id="KW-0812">Transmembrane</keyword>
<dbReference type="RefSeq" id="WP_074234211.1">
    <property type="nucleotide sequence ID" value="NZ_FSRK01000001.1"/>
</dbReference>
<dbReference type="EMBL" id="FSRK01000001">
    <property type="protein sequence ID" value="SIN98522.1"/>
    <property type="molecule type" value="Genomic_DNA"/>
</dbReference>
<dbReference type="InterPro" id="IPR031709">
    <property type="entry name" value="PutAbiC"/>
</dbReference>
<feature type="transmembrane region" description="Helical" evidence="2">
    <location>
        <begin position="72"/>
        <end position="97"/>
    </location>
</feature>
<dbReference type="OrthoDB" id="6678638at2"/>